<dbReference type="Pfam" id="PF13598">
    <property type="entry name" value="DUF4139"/>
    <property type="match status" value="1"/>
</dbReference>
<evidence type="ECO:0000256" key="1">
    <source>
        <dbReference type="SAM" id="Coils"/>
    </source>
</evidence>
<dbReference type="PANTHER" id="PTHR31005">
    <property type="entry name" value="DUF4139 DOMAIN-CONTAINING PROTEIN"/>
    <property type="match status" value="1"/>
</dbReference>
<feature type="region of interest" description="Disordered" evidence="2">
    <location>
        <begin position="441"/>
        <end position="477"/>
    </location>
</feature>
<feature type="domain" description="DUF4140" evidence="4">
    <location>
        <begin position="19"/>
        <end position="142"/>
    </location>
</feature>
<dbReference type="OrthoDB" id="10068793at2759"/>
<keyword evidence="6" id="KW-1185">Reference proteome</keyword>
<dbReference type="Proteomes" id="UP000241462">
    <property type="component" value="Unassembled WGS sequence"/>
</dbReference>
<evidence type="ECO:0000259" key="4">
    <source>
        <dbReference type="Pfam" id="PF13600"/>
    </source>
</evidence>
<gene>
    <name evidence="5" type="ORF">BD289DRAFT_461500</name>
</gene>
<dbReference type="Pfam" id="PF13600">
    <property type="entry name" value="DUF4140"/>
    <property type="match status" value="1"/>
</dbReference>
<name>A0A2T3A528_9PEZI</name>
<feature type="region of interest" description="Disordered" evidence="2">
    <location>
        <begin position="212"/>
        <end position="254"/>
    </location>
</feature>
<dbReference type="STRING" id="2025994.A0A2T3A528"/>
<feature type="domain" description="DUF4139" evidence="3">
    <location>
        <begin position="319"/>
        <end position="786"/>
    </location>
</feature>
<dbReference type="InterPro" id="IPR025554">
    <property type="entry name" value="DUF4140"/>
</dbReference>
<dbReference type="InParanoid" id="A0A2T3A528"/>
<evidence type="ECO:0000313" key="6">
    <source>
        <dbReference type="Proteomes" id="UP000241462"/>
    </source>
</evidence>
<reference evidence="5 6" key="1">
    <citation type="journal article" date="2018" name="Mycol. Prog.">
        <title>Coniella lustricola, a new species from submerged detritus.</title>
        <authorList>
            <person name="Raudabaugh D.B."/>
            <person name="Iturriaga T."/>
            <person name="Carver A."/>
            <person name="Mondo S."/>
            <person name="Pangilinan J."/>
            <person name="Lipzen A."/>
            <person name="He G."/>
            <person name="Amirebrahimi M."/>
            <person name="Grigoriev I.V."/>
            <person name="Miller A.N."/>
        </authorList>
    </citation>
    <scope>NUCLEOTIDE SEQUENCE [LARGE SCALE GENOMIC DNA]</scope>
    <source>
        <strain evidence="5 6">B22-T-1</strain>
    </source>
</reference>
<dbReference type="InterPro" id="IPR011935">
    <property type="entry name" value="CHP02231"/>
</dbReference>
<proteinExistence type="predicted"/>
<sequence>MSQNEKQEFCLRDLPTRTVTLFPTRAQVVRDLKDVLLKPGLNRITISGLTPTADPNTIKVEGAGSALITDISVELLPNSELFEDLYPVLEDDNADEEAEESDGSINTAADSATIIELNSKLHNVQQEMLTLSDDLKRAKESVSNADGRLKMLEGFSANIEPKSGADIGDIVSTYREQRNIIFDDYMVGSTRQRELEKELHVLKESATNLEKQLRQEKSKANKAQREAEKAKRKQKDLEAKRNAQKHEQQVRQRSEQSLFWPKKCYAVTVTIDNSEYTPVSSRRSSAASAVDLMKPVPEQIDSPVQSNLGFHKLSMCDIALSYVTSSASWSPCYDIQLSTTSNTATVLFDARLSNATSETWKDCKVVLSTSQADFSGLSASIPKLVPWRICLGRQKSSTENAKDIAYSNEERKARLTAQTTNKVAGVDLLDRATLFGLPKEAVQRDVKPNPFPAQDDGSSAPSPFNSTGPGVSKSSFAPPPRSSGLFYCAAPVAVPRHGGAIAAFGSVSVPAVRHQAFASPPHQDNTAFGVSYNPSTSAQGENESDDRAVLDFPESEMEEKGLTTTYDMPGARTLVPSFTPCKQRVARISLSKVDFTRIVVAKLRPAAFLTARLHNTSKLSLLKGPAGLTLDGAFLGRSSVPNCWPGDSFSLSLGVDPTIRVLYPKADVKRSTSGVFSKEDSTIYTRSITLTNTRADGGGKPIQLTVQDQIPVSEDERLKVTLLHPRGLARGGAEVATGAQCGRLKDGKEWGRAVATMKDDGQVSWDVTLQAGRGAKLTLDYEVSLPAGEQAVQNQSHTSV</sequence>
<feature type="coiled-coil region" evidence="1">
    <location>
        <begin position="114"/>
        <end position="141"/>
    </location>
</feature>
<evidence type="ECO:0000313" key="5">
    <source>
        <dbReference type="EMBL" id="PSR82909.1"/>
    </source>
</evidence>
<dbReference type="NCBIfam" id="TIGR02231">
    <property type="entry name" value="mucoidy inhibitor MuiA family protein"/>
    <property type="match status" value="1"/>
</dbReference>
<protein>
    <recommendedName>
        <fullName evidence="7">Mucoidy inhibitor A</fullName>
    </recommendedName>
</protein>
<dbReference type="EMBL" id="KZ678467">
    <property type="protein sequence ID" value="PSR82909.1"/>
    <property type="molecule type" value="Genomic_DNA"/>
</dbReference>
<evidence type="ECO:0008006" key="7">
    <source>
        <dbReference type="Google" id="ProtNLM"/>
    </source>
</evidence>
<dbReference type="PANTHER" id="PTHR31005:SF8">
    <property type="entry name" value="DUF4139 DOMAIN-CONTAINING PROTEIN"/>
    <property type="match status" value="1"/>
</dbReference>
<feature type="compositionally biased region" description="Polar residues" evidence="2">
    <location>
        <begin position="456"/>
        <end position="475"/>
    </location>
</feature>
<dbReference type="InterPro" id="IPR037291">
    <property type="entry name" value="DUF4139"/>
</dbReference>
<evidence type="ECO:0000259" key="3">
    <source>
        <dbReference type="Pfam" id="PF13598"/>
    </source>
</evidence>
<evidence type="ECO:0000256" key="2">
    <source>
        <dbReference type="SAM" id="MobiDB-lite"/>
    </source>
</evidence>
<organism evidence="5 6">
    <name type="scientific">Coniella lustricola</name>
    <dbReference type="NCBI Taxonomy" id="2025994"/>
    <lineage>
        <taxon>Eukaryota</taxon>
        <taxon>Fungi</taxon>
        <taxon>Dikarya</taxon>
        <taxon>Ascomycota</taxon>
        <taxon>Pezizomycotina</taxon>
        <taxon>Sordariomycetes</taxon>
        <taxon>Sordariomycetidae</taxon>
        <taxon>Diaporthales</taxon>
        <taxon>Schizoparmaceae</taxon>
        <taxon>Coniella</taxon>
    </lineage>
</organism>
<dbReference type="AlphaFoldDB" id="A0A2T3A528"/>
<accession>A0A2T3A528</accession>
<keyword evidence="1" id="KW-0175">Coiled coil</keyword>